<gene>
    <name evidence="1" type="ORF">ACFSJH_05925</name>
</gene>
<sequence length="105" mass="11628">MGNVYNDWTNYDDSVYWNAPEDLKLILKHATYSETFKKGMALEYFVADVTSVNFGRLATVGKVAKIGKASGCNCFIEDTKVLTDVGDKILVKSEFDANGELASFL</sequence>
<evidence type="ECO:0000313" key="2">
    <source>
        <dbReference type="Proteomes" id="UP001597362"/>
    </source>
</evidence>
<dbReference type="RefSeq" id="WP_377770300.1">
    <property type="nucleotide sequence ID" value="NZ_JBHUHO010000014.1"/>
</dbReference>
<proteinExistence type="predicted"/>
<comment type="caution">
    <text evidence="1">The sequence shown here is derived from an EMBL/GenBank/DDBJ whole genome shotgun (WGS) entry which is preliminary data.</text>
</comment>
<reference evidence="2" key="1">
    <citation type="journal article" date="2019" name="Int. J. Syst. Evol. Microbiol.">
        <title>The Global Catalogue of Microorganisms (GCM) 10K type strain sequencing project: providing services to taxonomists for standard genome sequencing and annotation.</title>
        <authorList>
            <consortium name="The Broad Institute Genomics Platform"/>
            <consortium name="The Broad Institute Genome Sequencing Center for Infectious Disease"/>
            <person name="Wu L."/>
            <person name="Ma J."/>
        </authorList>
    </citation>
    <scope>NUCLEOTIDE SEQUENCE [LARGE SCALE GENOMIC DNA]</scope>
    <source>
        <strain evidence="2">GH52</strain>
    </source>
</reference>
<name>A0ABW4YHQ6_9BACL</name>
<protein>
    <submittedName>
        <fullName evidence="1">Uncharacterized protein</fullName>
    </submittedName>
</protein>
<accession>A0ABW4YHQ6</accession>
<dbReference type="Proteomes" id="UP001597362">
    <property type="component" value="Unassembled WGS sequence"/>
</dbReference>
<dbReference type="EMBL" id="JBHUHO010000014">
    <property type="protein sequence ID" value="MFD2115270.1"/>
    <property type="molecule type" value="Genomic_DNA"/>
</dbReference>
<organism evidence="1 2">
    <name type="scientific">Paenibacillus yanchengensis</name>
    <dbReference type="NCBI Taxonomy" id="2035833"/>
    <lineage>
        <taxon>Bacteria</taxon>
        <taxon>Bacillati</taxon>
        <taxon>Bacillota</taxon>
        <taxon>Bacilli</taxon>
        <taxon>Bacillales</taxon>
        <taxon>Paenibacillaceae</taxon>
        <taxon>Paenibacillus</taxon>
    </lineage>
</organism>
<evidence type="ECO:0000313" key="1">
    <source>
        <dbReference type="EMBL" id="MFD2115270.1"/>
    </source>
</evidence>
<keyword evidence="2" id="KW-1185">Reference proteome</keyword>